<accession>A0ABQ9IGL7</accession>
<dbReference type="EMBL" id="JARBHB010000001">
    <property type="protein sequence ID" value="KAJ8895374.1"/>
    <property type="molecule type" value="Genomic_DNA"/>
</dbReference>
<gene>
    <name evidence="1" type="ORF">PR048_000706</name>
</gene>
<organism evidence="1 2">
    <name type="scientific">Dryococelus australis</name>
    <dbReference type="NCBI Taxonomy" id="614101"/>
    <lineage>
        <taxon>Eukaryota</taxon>
        <taxon>Metazoa</taxon>
        <taxon>Ecdysozoa</taxon>
        <taxon>Arthropoda</taxon>
        <taxon>Hexapoda</taxon>
        <taxon>Insecta</taxon>
        <taxon>Pterygota</taxon>
        <taxon>Neoptera</taxon>
        <taxon>Polyneoptera</taxon>
        <taxon>Phasmatodea</taxon>
        <taxon>Verophasmatodea</taxon>
        <taxon>Anareolatae</taxon>
        <taxon>Phasmatidae</taxon>
        <taxon>Eurycanthinae</taxon>
        <taxon>Dryococelus</taxon>
    </lineage>
</organism>
<proteinExistence type="predicted"/>
<protein>
    <submittedName>
        <fullName evidence="1">Uncharacterized protein</fullName>
    </submittedName>
</protein>
<name>A0ABQ9IGL7_9NEOP</name>
<evidence type="ECO:0000313" key="2">
    <source>
        <dbReference type="Proteomes" id="UP001159363"/>
    </source>
</evidence>
<reference evidence="1 2" key="1">
    <citation type="submission" date="2023-02" db="EMBL/GenBank/DDBJ databases">
        <title>LHISI_Scaffold_Assembly.</title>
        <authorList>
            <person name="Stuart O.P."/>
            <person name="Cleave R."/>
            <person name="Magrath M.J.L."/>
            <person name="Mikheyev A.S."/>
        </authorList>
    </citation>
    <scope>NUCLEOTIDE SEQUENCE [LARGE SCALE GENOMIC DNA]</scope>
    <source>
        <strain evidence="1">Daus_M_001</strain>
        <tissue evidence="1">Leg muscle</tissue>
    </source>
</reference>
<comment type="caution">
    <text evidence="1">The sequence shown here is derived from an EMBL/GenBank/DDBJ whole genome shotgun (WGS) entry which is preliminary data.</text>
</comment>
<dbReference type="Proteomes" id="UP001159363">
    <property type="component" value="Chromosome 1"/>
</dbReference>
<keyword evidence="2" id="KW-1185">Reference proteome</keyword>
<evidence type="ECO:0000313" key="1">
    <source>
        <dbReference type="EMBL" id="KAJ8895374.1"/>
    </source>
</evidence>
<sequence length="106" mass="12428">MLPSDRDFAVVERYVRLHVQYVYSLDEWIRVLQLSAKSYPFKEVQMQQSDFISTAELNQFLQRKTVNENKESIQLHSGASMVFQESEPYTVTFVKHTVGKIHCAQK</sequence>